<keyword evidence="3" id="KW-1185">Reference proteome</keyword>
<sequence length="146" mass="16952">MTTELRTLFERELDRLTEEIRAFEQEESLWKTEGQISNTAGNLCLHLVGNLNTYIGAILGQSGYIRNREAEFNLRNLPRKELLEQIADVKEIVSHTLGSIVPEQLQETYPQEVLGFDTTVGYFLIHLYGHLNYHLGQINYLRRMLE</sequence>
<feature type="coiled-coil region" evidence="1">
    <location>
        <begin position="6"/>
        <end position="33"/>
    </location>
</feature>
<evidence type="ECO:0000313" key="2">
    <source>
        <dbReference type="EMBL" id="PKV75111.1"/>
    </source>
</evidence>
<comment type="caution">
    <text evidence="2">The sequence shown here is derived from an EMBL/GenBank/DDBJ whole genome shotgun (WGS) entry which is preliminary data.</text>
</comment>
<dbReference type="EMBL" id="PJMU01000001">
    <property type="protein sequence ID" value="PKV75111.1"/>
    <property type="molecule type" value="Genomic_DNA"/>
</dbReference>
<dbReference type="SUPFAM" id="SSF109854">
    <property type="entry name" value="DinB/YfiT-like putative metalloenzymes"/>
    <property type="match status" value="1"/>
</dbReference>
<dbReference type="InterPro" id="IPR034660">
    <property type="entry name" value="DinB/YfiT-like"/>
</dbReference>
<dbReference type="Proteomes" id="UP000233782">
    <property type="component" value="Unassembled WGS sequence"/>
</dbReference>
<dbReference type="AlphaFoldDB" id="A0A2N3V0E5"/>
<dbReference type="Gene3D" id="1.20.120.450">
    <property type="entry name" value="dinb family like domain"/>
    <property type="match status" value="1"/>
</dbReference>
<proteinExistence type="predicted"/>
<dbReference type="RefSeq" id="WP_101442379.1">
    <property type="nucleotide sequence ID" value="NZ_PJMU01000001.1"/>
</dbReference>
<keyword evidence="1" id="KW-0175">Coiled coil</keyword>
<reference evidence="2 3" key="1">
    <citation type="submission" date="2017-12" db="EMBL/GenBank/DDBJ databases">
        <title>Genomic Encyclopedia of Type Strains, Phase III (KMG-III): the genomes of soil and plant-associated and newly described type strains.</title>
        <authorList>
            <person name="Whitman W."/>
        </authorList>
    </citation>
    <scope>NUCLEOTIDE SEQUENCE [LARGE SCALE GENOMIC DNA]</scope>
    <source>
        <strain evidence="2 3">LP43</strain>
    </source>
</reference>
<protein>
    <submittedName>
        <fullName evidence="2">Uncharacterized protein DUF1572</fullName>
    </submittedName>
</protein>
<name>A0A2N3V0E5_9BACT</name>
<organism evidence="2 3">
    <name type="scientific">Pontibacter ramchanderi</name>
    <dbReference type="NCBI Taxonomy" id="1179743"/>
    <lineage>
        <taxon>Bacteria</taxon>
        <taxon>Pseudomonadati</taxon>
        <taxon>Bacteroidota</taxon>
        <taxon>Cytophagia</taxon>
        <taxon>Cytophagales</taxon>
        <taxon>Hymenobacteraceae</taxon>
        <taxon>Pontibacter</taxon>
    </lineage>
</organism>
<accession>A0A2N3V0E5</accession>
<dbReference type="InterPro" id="IPR011466">
    <property type="entry name" value="DUF1572"/>
</dbReference>
<gene>
    <name evidence="2" type="ORF">BD749_0048</name>
</gene>
<dbReference type="Pfam" id="PF07609">
    <property type="entry name" value="DUF1572"/>
    <property type="match status" value="1"/>
</dbReference>
<evidence type="ECO:0000313" key="3">
    <source>
        <dbReference type="Proteomes" id="UP000233782"/>
    </source>
</evidence>
<dbReference type="OrthoDB" id="893570at2"/>
<evidence type="ECO:0000256" key="1">
    <source>
        <dbReference type="SAM" id="Coils"/>
    </source>
</evidence>